<comment type="caution">
    <text evidence="2">The sequence shown here is derived from an EMBL/GenBank/DDBJ whole genome shotgun (WGS) entry which is preliminary data.</text>
</comment>
<protein>
    <submittedName>
        <fullName evidence="2">Uncharacterized protein</fullName>
    </submittedName>
</protein>
<dbReference type="Proteomes" id="UP000268093">
    <property type="component" value="Unassembled WGS sequence"/>
</dbReference>
<dbReference type="EMBL" id="RBNI01015894">
    <property type="protein sequence ID" value="RUP12290.1"/>
    <property type="molecule type" value="Genomic_DNA"/>
</dbReference>
<reference evidence="2 3" key="1">
    <citation type="journal article" date="2018" name="New Phytol.">
        <title>Phylogenomics of Endogonaceae and evolution of mycorrhizas within Mucoromycota.</title>
        <authorList>
            <person name="Chang Y."/>
            <person name="Desiro A."/>
            <person name="Na H."/>
            <person name="Sandor L."/>
            <person name="Lipzen A."/>
            <person name="Clum A."/>
            <person name="Barry K."/>
            <person name="Grigoriev I.V."/>
            <person name="Martin F.M."/>
            <person name="Stajich J.E."/>
            <person name="Smith M.E."/>
            <person name="Bonito G."/>
            <person name="Spatafora J.W."/>
        </authorList>
    </citation>
    <scope>NUCLEOTIDE SEQUENCE [LARGE SCALE GENOMIC DNA]</scope>
    <source>
        <strain evidence="2 3">GMNB39</strain>
    </source>
</reference>
<dbReference type="AlphaFoldDB" id="A0A433B944"/>
<dbReference type="OrthoDB" id="9332038at2759"/>
<sequence length="213" mass="23362">MTPTSTASPVKQTSSCSDNDDKASRLHSTRATSADDSDASDDENDANMATPEGGRDTHELQDFSAADYDPSQDRIADDERRRTAITSQPHHHMTRGEMDLLKVKDMQENVVLTGGTSSHAENMSATDYREMLNSKEKAPQTQKKVAPALAADFDMFAEDVDDMFATPDEGVSVGKKGKADGAMILDNMPVVVPDHNPSLLDNWDDPEGYYRTY</sequence>
<keyword evidence="3" id="KW-1185">Reference proteome</keyword>
<organism evidence="2 3">
    <name type="scientific">Jimgerdemannia flammicorona</name>
    <dbReference type="NCBI Taxonomy" id="994334"/>
    <lineage>
        <taxon>Eukaryota</taxon>
        <taxon>Fungi</taxon>
        <taxon>Fungi incertae sedis</taxon>
        <taxon>Mucoromycota</taxon>
        <taxon>Mucoromycotina</taxon>
        <taxon>Endogonomycetes</taxon>
        <taxon>Endogonales</taxon>
        <taxon>Endogonaceae</taxon>
        <taxon>Jimgerdemannia</taxon>
    </lineage>
</organism>
<evidence type="ECO:0000313" key="3">
    <source>
        <dbReference type="Proteomes" id="UP000268093"/>
    </source>
</evidence>
<accession>A0A433B944</accession>
<feature type="compositionally biased region" description="Basic and acidic residues" evidence="1">
    <location>
        <begin position="71"/>
        <end position="82"/>
    </location>
</feature>
<name>A0A433B944_9FUNG</name>
<evidence type="ECO:0000256" key="1">
    <source>
        <dbReference type="SAM" id="MobiDB-lite"/>
    </source>
</evidence>
<feature type="compositionally biased region" description="Acidic residues" evidence="1">
    <location>
        <begin position="35"/>
        <end position="45"/>
    </location>
</feature>
<proteinExistence type="predicted"/>
<gene>
    <name evidence="2" type="ORF">BC936DRAFT_139827</name>
</gene>
<evidence type="ECO:0000313" key="2">
    <source>
        <dbReference type="EMBL" id="RUP12290.1"/>
    </source>
</evidence>
<feature type="region of interest" description="Disordered" evidence="1">
    <location>
        <begin position="1"/>
        <end position="96"/>
    </location>
</feature>
<feature type="compositionally biased region" description="Polar residues" evidence="1">
    <location>
        <begin position="1"/>
        <end position="17"/>
    </location>
</feature>